<name>B8I0X0_RUMCH</name>
<feature type="transmembrane region" description="Helical" evidence="1">
    <location>
        <begin position="7"/>
        <end position="26"/>
    </location>
</feature>
<reference evidence="2 3" key="1">
    <citation type="submission" date="2009-01" db="EMBL/GenBank/DDBJ databases">
        <title>Complete sequence of Clostridium cellulolyticum H10.</title>
        <authorList>
            <consortium name="US DOE Joint Genome Institute"/>
            <person name="Lucas S."/>
            <person name="Copeland A."/>
            <person name="Lapidus A."/>
            <person name="Glavina del Rio T."/>
            <person name="Dalin E."/>
            <person name="Tice H."/>
            <person name="Bruce D."/>
            <person name="Goodwin L."/>
            <person name="Pitluck S."/>
            <person name="Chertkov O."/>
            <person name="Saunders E."/>
            <person name="Brettin T."/>
            <person name="Detter J.C."/>
            <person name="Han C."/>
            <person name="Larimer F."/>
            <person name="Land M."/>
            <person name="Hauser L."/>
            <person name="Kyrpides N."/>
            <person name="Ivanova N."/>
            <person name="Zhou J."/>
            <person name="Richardson P."/>
        </authorList>
    </citation>
    <scope>NUCLEOTIDE SEQUENCE [LARGE SCALE GENOMIC DNA]</scope>
    <source>
        <strain evidence="3">ATCC 35319 / DSM 5812 / JCM 6584 / H10</strain>
    </source>
</reference>
<keyword evidence="1" id="KW-1133">Transmembrane helix</keyword>
<dbReference type="eggNOG" id="ENOG50341T8">
    <property type="taxonomic scope" value="Bacteria"/>
</dbReference>
<protein>
    <submittedName>
        <fullName evidence="2">Uncharacterized protein</fullName>
    </submittedName>
</protein>
<keyword evidence="1" id="KW-0472">Membrane</keyword>
<dbReference type="KEGG" id="cce:Ccel_3236"/>
<evidence type="ECO:0000313" key="3">
    <source>
        <dbReference type="Proteomes" id="UP000001349"/>
    </source>
</evidence>
<keyword evidence="3" id="KW-1185">Reference proteome</keyword>
<dbReference type="OrthoDB" id="9882086at2"/>
<dbReference type="Proteomes" id="UP000001349">
    <property type="component" value="Chromosome"/>
</dbReference>
<feature type="transmembrane region" description="Helical" evidence="1">
    <location>
        <begin position="38"/>
        <end position="56"/>
    </location>
</feature>
<dbReference type="RefSeq" id="WP_015926584.1">
    <property type="nucleotide sequence ID" value="NC_011898.1"/>
</dbReference>
<dbReference type="HOGENOM" id="CLU_1999916_0_0_9"/>
<accession>B8I0X0</accession>
<proteinExistence type="predicted"/>
<evidence type="ECO:0000313" key="2">
    <source>
        <dbReference type="EMBL" id="ACL77526.1"/>
    </source>
</evidence>
<evidence type="ECO:0000256" key="1">
    <source>
        <dbReference type="SAM" id="Phobius"/>
    </source>
</evidence>
<feature type="transmembrane region" description="Helical" evidence="1">
    <location>
        <begin position="68"/>
        <end position="89"/>
    </location>
</feature>
<keyword evidence="1" id="KW-0812">Transmembrane</keyword>
<gene>
    <name evidence="2" type="ordered locus">Ccel_3236</name>
</gene>
<sequence length="124" mass="13977">MKTLSGALLISTGCIMVLVLKILQILFINCFSYQDLSLVWFAIFMSMILGAFLIVFDNISTFQYIKKLCTLKFGLALLTGSLISILFGLKRLPIPFMQVLSLVLVFSIIIIIINLLKALKTRKR</sequence>
<dbReference type="EMBL" id="CP001348">
    <property type="protein sequence ID" value="ACL77526.1"/>
    <property type="molecule type" value="Genomic_DNA"/>
</dbReference>
<dbReference type="AlphaFoldDB" id="B8I0X0"/>
<organism evidence="2 3">
    <name type="scientific">Ruminiclostridium cellulolyticum (strain ATCC 35319 / DSM 5812 / JCM 6584 / H10)</name>
    <name type="common">Clostridium cellulolyticum</name>
    <dbReference type="NCBI Taxonomy" id="394503"/>
    <lineage>
        <taxon>Bacteria</taxon>
        <taxon>Bacillati</taxon>
        <taxon>Bacillota</taxon>
        <taxon>Clostridia</taxon>
        <taxon>Eubacteriales</taxon>
        <taxon>Oscillospiraceae</taxon>
        <taxon>Ruminiclostridium</taxon>
    </lineage>
</organism>
<feature type="transmembrane region" description="Helical" evidence="1">
    <location>
        <begin position="95"/>
        <end position="116"/>
    </location>
</feature>